<comment type="caution">
    <text evidence="2">The sequence shown here is derived from an EMBL/GenBank/DDBJ whole genome shotgun (WGS) entry which is preliminary data.</text>
</comment>
<sequence length="56" mass="6793">MFLRSQDASFCSLNEYTKQSDISRARLWFFEGKRKIILYTERAHFYHRYKVLAAAQ</sequence>
<accession>A0AAP0AVX1</accession>
<dbReference type="GO" id="GO:0019843">
    <property type="term" value="F:rRNA binding"/>
    <property type="evidence" value="ECO:0007669"/>
    <property type="project" value="TreeGrafter"/>
</dbReference>
<dbReference type="PANTHER" id="PTHR12933">
    <property type="entry name" value="ORF PROTEIN-RELATED"/>
    <property type="match status" value="1"/>
</dbReference>
<evidence type="ECO:0000313" key="2">
    <source>
        <dbReference type="EMBL" id="KAK8916614.1"/>
    </source>
</evidence>
<dbReference type="GO" id="GO:0034511">
    <property type="term" value="F:U3 snoRNA binding"/>
    <property type="evidence" value="ECO:0007669"/>
    <property type="project" value="InterPro"/>
</dbReference>
<dbReference type="Proteomes" id="UP001418222">
    <property type="component" value="Unassembled WGS sequence"/>
</dbReference>
<organism evidence="2 3">
    <name type="scientific">Platanthera zijinensis</name>
    <dbReference type="NCBI Taxonomy" id="2320716"/>
    <lineage>
        <taxon>Eukaryota</taxon>
        <taxon>Viridiplantae</taxon>
        <taxon>Streptophyta</taxon>
        <taxon>Embryophyta</taxon>
        <taxon>Tracheophyta</taxon>
        <taxon>Spermatophyta</taxon>
        <taxon>Magnoliopsida</taxon>
        <taxon>Liliopsida</taxon>
        <taxon>Asparagales</taxon>
        <taxon>Orchidaceae</taxon>
        <taxon>Orchidoideae</taxon>
        <taxon>Orchideae</taxon>
        <taxon>Orchidinae</taxon>
        <taxon>Platanthera</taxon>
    </lineage>
</organism>
<feature type="domain" description="UTP25 C-terminal" evidence="1">
    <location>
        <begin position="2"/>
        <end position="52"/>
    </location>
</feature>
<reference evidence="2 3" key="1">
    <citation type="journal article" date="2022" name="Nat. Plants">
        <title>Genomes of leafy and leafless Platanthera orchids illuminate the evolution of mycoheterotrophy.</title>
        <authorList>
            <person name="Li M.H."/>
            <person name="Liu K.W."/>
            <person name="Li Z."/>
            <person name="Lu H.C."/>
            <person name="Ye Q.L."/>
            <person name="Zhang D."/>
            <person name="Wang J.Y."/>
            <person name="Li Y.F."/>
            <person name="Zhong Z.M."/>
            <person name="Liu X."/>
            <person name="Yu X."/>
            <person name="Liu D.K."/>
            <person name="Tu X.D."/>
            <person name="Liu B."/>
            <person name="Hao Y."/>
            <person name="Liao X.Y."/>
            <person name="Jiang Y.T."/>
            <person name="Sun W.H."/>
            <person name="Chen J."/>
            <person name="Chen Y.Q."/>
            <person name="Ai Y."/>
            <person name="Zhai J.W."/>
            <person name="Wu S.S."/>
            <person name="Zhou Z."/>
            <person name="Hsiao Y.Y."/>
            <person name="Wu W.L."/>
            <person name="Chen Y.Y."/>
            <person name="Lin Y.F."/>
            <person name="Hsu J.L."/>
            <person name="Li C.Y."/>
            <person name="Wang Z.W."/>
            <person name="Zhao X."/>
            <person name="Zhong W.Y."/>
            <person name="Ma X.K."/>
            <person name="Ma L."/>
            <person name="Huang J."/>
            <person name="Chen G.Z."/>
            <person name="Huang M.Z."/>
            <person name="Huang L."/>
            <person name="Peng D.H."/>
            <person name="Luo Y.B."/>
            <person name="Zou S.Q."/>
            <person name="Chen S.P."/>
            <person name="Lan S."/>
            <person name="Tsai W.C."/>
            <person name="Van de Peer Y."/>
            <person name="Liu Z.J."/>
        </authorList>
    </citation>
    <scope>NUCLEOTIDE SEQUENCE [LARGE SCALE GENOMIC DNA]</scope>
    <source>
        <strain evidence="2">Lor287</strain>
    </source>
</reference>
<dbReference type="PANTHER" id="PTHR12933:SF0">
    <property type="entry name" value="U3 SMALL NUCLEOLAR RNA-ASSOCIATED PROTEIN 25 HOMOLOG"/>
    <property type="match status" value="1"/>
</dbReference>
<protein>
    <recommendedName>
        <fullName evidence="1">UTP25 C-terminal domain-containing protein</fullName>
    </recommendedName>
</protein>
<keyword evidence="3" id="KW-1185">Reference proteome</keyword>
<gene>
    <name evidence="2" type="ORF">KSP39_PZI023347</name>
</gene>
<proteinExistence type="predicted"/>
<dbReference type="InterPro" id="IPR053939">
    <property type="entry name" value="UTP25_C"/>
</dbReference>
<dbReference type="GO" id="GO:0032040">
    <property type="term" value="C:small-subunit processome"/>
    <property type="evidence" value="ECO:0007669"/>
    <property type="project" value="TreeGrafter"/>
</dbReference>
<dbReference type="AlphaFoldDB" id="A0AAP0AVX1"/>
<evidence type="ECO:0000259" key="1">
    <source>
        <dbReference type="Pfam" id="PF06862"/>
    </source>
</evidence>
<dbReference type="InterPro" id="IPR010678">
    <property type="entry name" value="UTP25"/>
</dbReference>
<dbReference type="GO" id="GO:0000462">
    <property type="term" value="P:maturation of SSU-rRNA from tricistronic rRNA transcript (SSU-rRNA, 5.8S rRNA, LSU-rRNA)"/>
    <property type="evidence" value="ECO:0007669"/>
    <property type="project" value="TreeGrafter"/>
</dbReference>
<dbReference type="Pfam" id="PF06862">
    <property type="entry name" value="Utp25_C"/>
    <property type="match status" value="1"/>
</dbReference>
<evidence type="ECO:0000313" key="3">
    <source>
        <dbReference type="Proteomes" id="UP001418222"/>
    </source>
</evidence>
<name>A0AAP0AVX1_9ASPA</name>
<dbReference type="EMBL" id="JBBWWQ010000020">
    <property type="protein sequence ID" value="KAK8916614.1"/>
    <property type="molecule type" value="Genomic_DNA"/>
</dbReference>